<dbReference type="PANTHER" id="PTHR30344:SF1">
    <property type="entry name" value="6-PHOSPHOGLUCONOLACTONASE"/>
    <property type="match status" value="1"/>
</dbReference>
<dbReference type="InterPro" id="IPR015943">
    <property type="entry name" value="WD40/YVTN_repeat-like_dom_sf"/>
</dbReference>
<dbReference type="InterPro" id="IPR011045">
    <property type="entry name" value="N2O_reductase_N"/>
</dbReference>
<comment type="caution">
    <text evidence="2">The sequence shown here is derived from an EMBL/GenBank/DDBJ whole genome shotgun (WGS) entry which is preliminary data.</text>
</comment>
<dbReference type="Proteomes" id="UP001239167">
    <property type="component" value="Unassembled WGS sequence"/>
</dbReference>
<dbReference type="Gene3D" id="2.130.10.10">
    <property type="entry name" value="YVTN repeat-like/Quinoprotein amine dehydrogenase"/>
    <property type="match status" value="1"/>
</dbReference>
<protein>
    <submittedName>
        <fullName evidence="2">6-phosphogluconolactonase (Cycloisomerase 2 family)</fullName>
    </submittedName>
</protein>
<gene>
    <name evidence="2" type="ORF">J2S01_000755</name>
</gene>
<reference evidence="2 3" key="1">
    <citation type="submission" date="2023-07" db="EMBL/GenBank/DDBJ databases">
        <title>Genomic Encyclopedia of Type Strains, Phase IV (KMG-IV): sequencing the most valuable type-strain genomes for metagenomic binning, comparative biology and taxonomic classification.</title>
        <authorList>
            <person name="Goeker M."/>
        </authorList>
    </citation>
    <scope>NUCLEOTIDE SEQUENCE [LARGE SCALE GENOMIC DNA]</scope>
    <source>
        <strain evidence="2 3">DSM 16980</strain>
    </source>
</reference>
<dbReference type="Pfam" id="PF10282">
    <property type="entry name" value="Lactonase"/>
    <property type="match status" value="1"/>
</dbReference>
<dbReference type="InterPro" id="IPR050282">
    <property type="entry name" value="Cycloisomerase_2"/>
</dbReference>
<dbReference type="SUPFAM" id="SSF50974">
    <property type="entry name" value="Nitrous oxide reductase, N-terminal domain"/>
    <property type="match status" value="1"/>
</dbReference>
<proteinExistence type="inferred from homology"/>
<evidence type="ECO:0000313" key="3">
    <source>
        <dbReference type="Proteomes" id="UP001239167"/>
    </source>
</evidence>
<keyword evidence="3" id="KW-1185">Reference proteome</keyword>
<dbReference type="EMBL" id="JAUSUE010000004">
    <property type="protein sequence ID" value="MDQ0203048.1"/>
    <property type="molecule type" value="Genomic_DNA"/>
</dbReference>
<dbReference type="PANTHER" id="PTHR30344">
    <property type="entry name" value="6-PHOSPHOGLUCONOLACTONASE-RELATED"/>
    <property type="match status" value="1"/>
</dbReference>
<accession>A0ABT9Y5E3</accession>
<organism evidence="2 3">
    <name type="scientific">Pectinatus haikarae</name>
    <dbReference type="NCBI Taxonomy" id="349096"/>
    <lineage>
        <taxon>Bacteria</taxon>
        <taxon>Bacillati</taxon>
        <taxon>Bacillota</taxon>
        <taxon>Negativicutes</taxon>
        <taxon>Selenomonadales</taxon>
        <taxon>Selenomonadaceae</taxon>
        <taxon>Pectinatus</taxon>
    </lineage>
</organism>
<name>A0ABT9Y5E3_9FIRM</name>
<dbReference type="InterPro" id="IPR019405">
    <property type="entry name" value="Lactonase_7-beta_prop"/>
</dbReference>
<dbReference type="RefSeq" id="WP_196603473.1">
    <property type="nucleotide sequence ID" value="NZ_CP116940.1"/>
</dbReference>
<evidence type="ECO:0000256" key="1">
    <source>
        <dbReference type="ARBA" id="ARBA00005564"/>
    </source>
</evidence>
<sequence length="322" mass="35657">MKFTGYIGTYDSFESFGIYQFVFDDNTGRLSEPSLFYKTKGGKCVAIADDKILFTKESSAKSGITLIDNKTNSLSELLTEKASPCFIAFHDNNIYTANYHDGVVMIYKVNGNNLQIIKRLSMGNEAGCHQVLLLHNLLFVPCLNLDCVNIYDAANDFSLTGKITFSAGTGPRHGVFTSDEKRLYLVSELSNELFYFKLQPDKSWQLMKQLPIWLKGTANASAAIRLSQDERFIYISTRGDNILSVFSISDNIPEQIQQVSCGGDHPRDFLLSPSGSYLLVVNRLSNNLLSMHIDKSSGLITAIIDSTTVHEGVGITLKQGGI</sequence>
<evidence type="ECO:0000313" key="2">
    <source>
        <dbReference type="EMBL" id="MDQ0203048.1"/>
    </source>
</evidence>
<comment type="similarity">
    <text evidence="1">Belongs to the cycloisomerase 2 family.</text>
</comment>